<keyword evidence="2" id="KW-0378">Hydrolase</keyword>
<dbReference type="EMBL" id="CP001966">
    <property type="protein sequence ID" value="ADG77765.1"/>
    <property type="molecule type" value="Genomic_DNA"/>
</dbReference>
<dbReference type="KEGG" id="tpr:Tpau_1133"/>
<keyword evidence="1" id="KW-0732">Signal</keyword>
<evidence type="ECO:0000313" key="3">
    <source>
        <dbReference type="Proteomes" id="UP000001213"/>
    </source>
</evidence>
<dbReference type="GO" id="GO:0016787">
    <property type="term" value="F:hydrolase activity"/>
    <property type="evidence" value="ECO:0007669"/>
    <property type="project" value="UniProtKB-KW"/>
</dbReference>
<dbReference type="AlphaFoldDB" id="D5UVV8"/>
<keyword evidence="3" id="KW-1185">Reference proteome</keyword>
<gene>
    <name evidence="2" type="ordered locus">Tpau_1133</name>
</gene>
<dbReference type="InterPro" id="IPR029058">
    <property type="entry name" value="AB_hydrolase_fold"/>
</dbReference>
<feature type="chain" id="PRO_5003077867" evidence="1">
    <location>
        <begin position="40"/>
        <end position="200"/>
    </location>
</feature>
<accession>D5UVV8</accession>
<reference evidence="3" key="1">
    <citation type="submission" date="2010-03" db="EMBL/GenBank/DDBJ databases">
        <title>The complete chromosome of Tsukamurella paurometabola DSM 20162.</title>
        <authorList>
            <consortium name="US DOE Joint Genome Institute (JGI-PGF)"/>
            <person name="Lucas S."/>
            <person name="Copeland A."/>
            <person name="Lapidus A."/>
            <person name="Glavina del Rio T."/>
            <person name="Dalin E."/>
            <person name="Tice H."/>
            <person name="Bruce D."/>
            <person name="Goodwin L."/>
            <person name="Pitluck S."/>
            <person name="Kyrpides N."/>
            <person name="Mavromatis K."/>
            <person name="Ivanova N."/>
            <person name="Mikhailova N."/>
            <person name="Munk A.C."/>
            <person name="Brettin T."/>
            <person name="Detter J.C."/>
            <person name="Tapia R."/>
            <person name="Han C."/>
            <person name="Larimer F."/>
            <person name="Land M."/>
            <person name="Hauser L."/>
            <person name="Markowitz V."/>
            <person name="Cheng J.-F."/>
            <person name="Hugenholtz P."/>
            <person name="Woyke T."/>
            <person name="Wu D."/>
            <person name="Jando M."/>
            <person name="Brambilla E."/>
            <person name="Klenk H.-P."/>
            <person name="Eisen J.A."/>
        </authorList>
    </citation>
    <scope>NUCLEOTIDE SEQUENCE [LARGE SCALE GENOMIC DNA]</scope>
    <source>
        <strain evidence="3">ATCC 8368 / DSM 20162 / CCUG 35730 / CIP 100753 / JCM 10117 / KCTC 9821 / NBRC 16120 / NCIMB 702349 / NCTC 13040</strain>
    </source>
</reference>
<dbReference type="Proteomes" id="UP000001213">
    <property type="component" value="Chromosome"/>
</dbReference>
<dbReference type="eggNOG" id="COG0596">
    <property type="taxonomic scope" value="Bacteria"/>
</dbReference>
<protein>
    <submittedName>
        <fullName evidence="2">Putative hydrolase</fullName>
    </submittedName>
</protein>
<organism evidence="2 3">
    <name type="scientific">Tsukamurella paurometabola (strain ATCC 8368 / DSM 20162 / CCUG 35730 / CIP 100753 / JCM 10117 / KCTC 9821 / NBRC 16120 / NCIMB 702349 / NCTC 13040)</name>
    <name type="common">Corynebacterium paurometabolum</name>
    <dbReference type="NCBI Taxonomy" id="521096"/>
    <lineage>
        <taxon>Bacteria</taxon>
        <taxon>Bacillati</taxon>
        <taxon>Actinomycetota</taxon>
        <taxon>Actinomycetes</taxon>
        <taxon>Mycobacteriales</taxon>
        <taxon>Tsukamurellaceae</taxon>
        <taxon>Tsukamurella</taxon>
    </lineage>
</organism>
<evidence type="ECO:0000256" key="1">
    <source>
        <dbReference type="SAM" id="SignalP"/>
    </source>
</evidence>
<dbReference type="SUPFAM" id="SSF53474">
    <property type="entry name" value="alpha/beta-Hydrolases"/>
    <property type="match status" value="1"/>
</dbReference>
<reference evidence="2 3" key="2">
    <citation type="journal article" date="2011" name="Stand. Genomic Sci.">
        <title>Complete genome sequence of Tsukamurella paurometabola type strain (no. 33).</title>
        <authorList>
            <person name="Munk A.C."/>
            <person name="Lapidus A."/>
            <person name="Lucas S."/>
            <person name="Nolan M."/>
            <person name="Tice H."/>
            <person name="Cheng J.F."/>
            <person name="Del Rio T.G."/>
            <person name="Goodwin L."/>
            <person name="Pitluck S."/>
            <person name="Liolios K."/>
            <person name="Huntemann M."/>
            <person name="Ivanova N."/>
            <person name="Mavromatis K."/>
            <person name="Mikhailova N."/>
            <person name="Pati A."/>
            <person name="Chen A."/>
            <person name="Palaniappan K."/>
            <person name="Tapia R."/>
            <person name="Han C."/>
            <person name="Land M."/>
            <person name="Hauser L."/>
            <person name="Chang Y.J."/>
            <person name="Jeffries C.D."/>
            <person name="Brettin T."/>
            <person name="Yasawong M."/>
            <person name="Brambilla E.M."/>
            <person name="Rohde M."/>
            <person name="Sikorski J."/>
            <person name="Goker M."/>
            <person name="Detter J.C."/>
            <person name="Woyke T."/>
            <person name="Bristow J."/>
            <person name="Eisen J.A."/>
            <person name="Markowitz V."/>
            <person name="Hugenholtz P."/>
            <person name="Kyrpides N.C."/>
            <person name="Klenk H.P."/>
        </authorList>
    </citation>
    <scope>NUCLEOTIDE SEQUENCE [LARGE SCALE GENOMIC DNA]</scope>
    <source>
        <strain evidence="3">ATCC 8368 / DSM 20162 / CCUG 35730 / CIP 100753 / JCM 10117 / KCTC 9821 / NBRC 16120 / NCIMB 702349 / NCTC 13040</strain>
    </source>
</reference>
<name>D5UVV8_TSUPD</name>
<sequence length="200" mass="20773">MSNLHEGRSKSTSLVRRTAAASAAAAALVAAGAYGAVHAAVEDLSWGDCPSAVTAVNPDGERARCTTISVPLDYTNPAAGKIDLLVSGFLPKGKAASRVILGNPGGPGGDAYDFWSAKGRSGQWLFDDNALIAIQPRGLQFSTPLSCSTTAECDAVIAANPDYLPNLTTENVARDMEEFRKAAGLSTISYYGASWGTRGF</sequence>
<dbReference type="RefSeq" id="WP_013125803.1">
    <property type="nucleotide sequence ID" value="NC_014158.1"/>
</dbReference>
<proteinExistence type="predicted"/>
<feature type="signal peptide" evidence="1">
    <location>
        <begin position="1"/>
        <end position="39"/>
    </location>
</feature>
<dbReference type="STRING" id="521096.Tpau_1133"/>
<evidence type="ECO:0000313" key="2">
    <source>
        <dbReference type="EMBL" id="ADG77765.1"/>
    </source>
</evidence>
<dbReference type="HOGENOM" id="CLU_1365730_0_0_11"/>
<dbReference type="Gene3D" id="3.40.50.1820">
    <property type="entry name" value="alpha/beta hydrolase"/>
    <property type="match status" value="1"/>
</dbReference>